<dbReference type="Proteomes" id="UP000240855">
    <property type="component" value="Segment"/>
</dbReference>
<evidence type="ECO:0000313" key="2">
    <source>
        <dbReference type="Proteomes" id="UP000240855"/>
    </source>
</evidence>
<proteinExistence type="predicted"/>
<sequence>MSRANWQLQRRGAAEVRYTDGDRTYCWCDIVTVSNSNKYGPGTKAQAVASLREMRDAYPDKVYRIVKVSPL</sequence>
<organism evidence="1 2">
    <name type="scientific">Pseudomonas phage phiNV3</name>
    <dbReference type="NCBI Taxonomy" id="2079544"/>
    <lineage>
        <taxon>Viruses</taxon>
        <taxon>Duplodnaviria</taxon>
        <taxon>Heunggongvirae</taxon>
        <taxon>Uroviricota</taxon>
        <taxon>Caudoviricetes</taxon>
        <taxon>Autographivirales</taxon>
        <taxon>Autoscriptoviridae</taxon>
        <taxon>Krylovirinae</taxon>
        <taxon>Kirikabuvirus</taxon>
        <taxon>Kirikabuvirus NV3</taxon>
    </lineage>
</organism>
<keyword evidence="2" id="KW-1185">Reference proteome</keyword>
<evidence type="ECO:0000313" key="1">
    <source>
        <dbReference type="EMBL" id="AVH86114.1"/>
    </source>
</evidence>
<dbReference type="EMBL" id="MG845683">
    <property type="protein sequence ID" value="AVH86114.1"/>
    <property type="molecule type" value="Genomic_DNA"/>
</dbReference>
<accession>A0A2P0ZLJ5</accession>
<gene>
    <name evidence="1" type="ORF">phiNV3_p03</name>
</gene>
<protein>
    <submittedName>
        <fullName evidence="1">Uncharacterized protein</fullName>
    </submittedName>
</protein>
<name>A0A2P0ZLJ5_9CAUD</name>
<reference evidence="1 2" key="1">
    <citation type="submission" date="2018-01" db="EMBL/GenBank/DDBJ databases">
        <title>Genome of phiNV3, a phiKMVvirus-like phage infecting Pseudomonas agarici.</title>
        <authorList>
            <person name="Storey N.H."/>
        </authorList>
    </citation>
    <scope>NUCLEOTIDE SEQUENCE [LARGE SCALE GENOMIC DNA]</scope>
</reference>